<keyword evidence="1" id="KW-0472">Membrane</keyword>
<evidence type="ECO:0000313" key="2">
    <source>
        <dbReference type="EMBL" id="PCJ43388.1"/>
    </source>
</evidence>
<protein>
    <recommendedName>
        <fullName evidence="4">Spore coat protein CotH</fullName>
    </recommendedName>
</protein>
<proteinExistence type="predicted"/>
<dbReference type="PANTHER" id="PTHR40050:SF1">
    <property type="entry name" value="INNER SPORE COAT PROTEIN H"/>
    <property type="match status" value="1"/>
</dbReference>
<comment type="caution">
    <text evidence="2">The sequence shown here is derived from an EMBL/GenBank/DDBJ whole genome shotgun (WGS) entry which is preliminary data.</text>
</comment>
<sequence length="452" mass="50657">MKEAEIEQEKMNVNRKRSLWKRMLPVKIRQNMRLIYLSIITIVASSILLGSVQIRPTVFTTGGTLVSTTVEYIEGTVDFFDLSRPHSISLTVDEIQYQRMKNDFLLNGEKSWIVADAIIDGTSIPSVGIRLKGNSTLFPLSGIVAGLPSFENPSTLPMLLSFSEFAEGREYQGRTELAIRSAFAASTTANEALALQLVADSGQVSQKYAFTSFQVNDSPSLTRLVIENPDQGYAESLNLGEGVLYKSRSGNTFSYHGEDPLDYTEDFVQINAIGVRDLSPVIRLLGWLDTVTEEKFDAELENWVDVPSFARYVATHNLLLDWDDMSGPGHNFLLWYDIEDEKFTVVSWDLNQSLSAEGVELGIMLGFGEGGNAKARWGENSLQKYFINSEAFASEIERAHEELQALWFEGERTFEIIDSFAEIVPITDMLNAEEIEADLTALKDFVVDRQVF</sequence>
<dbReference type="Pfam" id="PF08757">
    <property type="entry name" value="CotH"/>
    <property type="match status" value="1"/>
</dbReference>
<keyword evidence="1" id="KW-1133">Transmembrane helix</keyword>
<dbReference type="Proteomes" id="UP000228987">
    <property type="component" value="Unassembled WGS sequence"/>
</dbReference>
<organism evidence="2 3">
    <name type="scientific">SAR86 cluster bacterium</name>
    <dbReference type="NCBI Taxonomy" id="2030880"/>
    <lineage>
        <taxon>Bacteria</taxon>
        <taxon>Pseudomonadati</taxon>
        <taxon>Pseudomonadota</taxon>
        <taxon>Gammaproteobacteria</taxon>
        <taxon>SAR86 cluster</taxon>
    </lineage>
</organism>
<evidence type="ECO:0000313" key="3">
    <source>
        <dbReference type="Proteomes" id="UP000228987"/>
    </source>
</evidence>
<accession>A0A2A5CIN8</accession>
<dbReference type="InterPro" id="IPR014867">
    <property type="entry name" value="Spore_coat_CotH_CotH2/3/7"/>
</dbReference>
<reference evidence="3" key="1">
    <citation type="submission" date="2017-08" db="EMBL/GenBank/DDBJ databases">
        <title>A dynamic microbial community with high functional redundancy inhabits the cold, oxic subseafloor aquifer.</title>
        <authorList>
            <person name="Tully B.J."/>
            <person name="Wheat C.G."/>
            <person name="Glazer B.T."/>
            <person name="Huber J.A."/>
        </authorList>
    </citation>
    <scope>NUCLEOTIDE SEQUENCE [LARGE SCALE GENOMIC DNA]</scope>
</reference>
<gene>
    <name evidence="2" type="ORF">COA71_00510</name>
</gene>
<feature type="transmembrane region" description="Helical" evidence="1">
    <location>
        <begin position="34"/>
        <end position="52"/>
    </location>
</feature>
<evidence type="ECO:0008006" key="4">
    <source>
        <dbReference type="Google" id="ProtNLM"/>
    </source>
</evidence>
<dbReference type="PANTHER" id="PTHR40050">
    <property type="entry name" value="INNER SPORE COAT PROTEIN H"/>
    <property type="match status" value="1"/>
</dbReference>
<dbReference type="EMBL" id="NVWI01000001">
    <property type="protein sequence ID" value="PCJ43388.1"/>
    <property type="molecule type" value="Genomic_DNA"/>
</dbReference>
<evidence type="ECO:0000256" key="1">
    <source>
        <dbReference type="SAM" id="Phobius"/>
    </source>
</evidence>
<name>A0A2A5CIN8_9GAMM</name>
<keyword evidence="1" id="KW-0812">Transmembrane</keyword>
<dbReference type="AlphaFoldDB" id="A0A2A5CIN8"/>